<evidence type="ECO:0000259" key="5">
    <source>
        <dbReference type="PROSITE" id="PS51462"/>
    </source>
</evidence>
<name>A0A087DHM4_BIFAD</name>
<dbReference type="InterPro" id="IPR029001">
    <property type="entry name" value="ITPase-like_fam"/>
</dbReference>
<feature type="compositionally biased region" description="Low complexity" evidence="4">
    <location>
        <begin position="102"/>
        <end position="113"/>
    </location>
</feature>
<comment type="cofactor">
    <cofactor evidence="1 3">
        <name>a divalent metal cation</name>
        <dbReference type="ChEBI" id="CHEBI:60240"/>
    </cofactor>
</comment>
<dbReference type="Gene3D" id="3.90.950.10">
    <property type="match status" value="1"/>
</dbReference>
<comment type="catalytic activity">
    <reaction evidence="3">
        <text>a 2'-deoxyribonucleoside 5'-triphosphate + H2O = a 2'-deoxyribonucleoside 5'-phosphate + diphosphate + H(+)</text>
        <dbReference type="Rhea" id="RHEA:44644"/>
        <dbReference type="ChEBI" id="CHEBI:15377"/>
        <dbReference type="ChEBI" id="CHEBI:15378"/>
        <dbReference type="ChEBI" id="CHEBI:33019"/>
        <dbReference type="ChEBI" id="CHEBI:61560"/>
        <dbReference type="ChEBI" id="CHEBI:65317"/>
        <dbReference type="EC" id="3.6.1.9"/>
    </reaction>
</comment>
<feature type="region of interest" description="Disordered" evidence="4">
    <location>
        <begin position="100"/>
        <end position="120"/>
    </location>
</feature>
<dbReference type="EC" id="3.6.1.9" evidence="3"/>
<dbReference type="InterPro" id="IPR020084">
    <property type="entry name" value="NUDIX_hydrolase_CS"/>
</dbReference>
<dbReference type="InterPro" id="IPR000086">
    <property type="entry name" value="NUDIX_hydrolase_dom"/>
</dbReference>
<dbReference type="PROSITE" id="PS00893">
    <property type="entry name" value="NUDIX_BOX"/>
    <property type="match status" value="1"/>
</dbReference>
<organism evidence="6 7">
    <name type="scientific">Bifidobacterium adolescentis JCM 15918</name>
    <dbReference type="NCBI Taxonomy" id="1437612"/>
    <lineage>
        <taxon>Bacteria</taxon>
        <taxon>Bacillati</taxon>
        <taxon>Actinomycetota</taxon>
        <taxon>Actinomycetes</taxon>
        <taxon>Bifidobacteriales</taxon>
        <taxon>Bifidobacteriaceae</taxon>
        <taxon>Bifidobacterium</taxon>
    </lineage>
</organism>
<keyword evidence="2 3" id="KW-0378">Hydrolase</keyword>
<sequence>MSIPLILASQSRPRRDVLFSAGICPTIRVSHVDEPAVLEREAAALGVTVNDLSVEQRVMILATAKAEAVHQAYRNIADTAAHARGERVVGFPLRAADDRDASSAGTAARTDSAQSADETKTRDFSGIAIPTVAEPIADFVDGRPSLTRSKAGPLILGCDSMFLLDGECYGKPHSEEVARERLRAMRGATGELWTGHCLIDFASGRVVRGASKATLHFCEYSDLDIERYIATGEPLEVAGSFTLEGFGGAFIDSIEGDPHGIIGLSLPLARRLAAQLGVEWTDLWNVTRSDLAPDAEYDAKTGAAKPLPPKENVHQPGDGWVDCACGRKHWGTNGASGVLLARRSETTCEVTHVVMQHRAVWSAEGGTWGIPGGATADGESPIEGALRESYEEANITPEDIDVVGSYCEDHGPWSYTTVFAFEKPGHRVEPKANDDESMEIEWVPVDDVPNRKLLTAMRTDWPNFAARLRALAAVR</sequence>
<evidence type="ECO:0000313" key="6">
    <source>
        <dbReference type="EMBL" id="KFI95024.1"/>
    </source>
</evidence>
<dbReference type="AlphaFoldDB" id="A0A087DHM4"/>
<dbReference type="EMBL" id="JGZQ01000013">
    <property type="protein sequence ID" value="KFI95024.1"/>
    <property type="molecule type" value="Genomic_DNA"/>
</dbReference>
<dbReference type="InterPro" id="IPR015797">
    <property type="entry name" value="NUDIX_hydrolase-like_dom_sf"/>
</dbReference>
<proteinExistence type="inferred from homology"/>
<comment type="caution">
    <text evidence="3">Lacks conserved residue(s) required for the propagation of feature annotation.</text>
</comment>
<reference evidence="6 7" key="1">
    <citation type="submission" date="2014-03" db="EMBL/GenBank/DDBJ databases">
        <title>Genomics of Bifidobacteria.</title>
        <authorList>
            <person name="Ventura M."/>
            <person name="Milani C."/>
            <person name="Lugli G.A."/>
        </authorList>
    </citation>
    <scope>NUCLEOTIDE SEQUENCE [LARGE SCALE GENOMIC DNA]</scope>
    <source>
        <strain evidence="7">JCM 15918</strain>
    </source>
</reference>
<dbReference type="SUPFAM" id="SSF52972">
    <property type="entry name" value="ITPase-like"/>
    <property type="match status" value="2"/>
</dbReference>
<evidence type="ECO:0000256" key="2">
    <source>
        <dbReference type="ARBA" id="ARBA00022801"/>
    </source>
</evidence>
<dbReference type="GO" id="GO:0005737">
    <property type="term" value="C:cytoplasm"/>
    <property type="evidence" value="ECO:0007669"/>
    <property type="project" value="UniProtKB-SubCell"/>
</dbReference>
<evidence type="ECO:0000313" key="7">
    <source>
        <dbReference type="Proteomes" id="UP000029091"/>
    </source>
</evidence>
<evidence type="ECO:0000256" key="1">
    <source>
        <dbReference type="ARBA" id="ARBA00001968"/>
    </source>
</evidence>
<dbReference type="InterPro" id="IPR003697">
    <property type="entry name" value="Maf-like"/>
</dbReference>
<dbReference type="Pfam" id="PF02545">
    <property type="entry name" value="Maf"/>
    <property type="match status" value="1"/>
</dbReference>
<keyword evidence="3" id="KW-0963">Cytoplasm</keyword>
<evidence type="ECO:0000256" key="4">
    <source>
        <dbReference type="SAM" id="MobiDB-lite"/>
    </source>
</evidence>
<dbReference type="HAMAP" id="MF_00528">
    <property type="entry name" value="Maf"/>
    <property type="match status" value="1"/>
</dbReference>
<dbReference type="RefSeq" id="WP_033499979.1">
    <property type="nucleotide sequence ID" value="NZ_JDUX01000007.1"/>
</dbReference>
<accession>A0A087DHM4</accession>
<dbReference type="SUPFAM" id="SSF55811">
    <property type="entry name" value="Nudix"/>
    <property type="match status" value="1"/>
</dbReference>
<feature type="active site" description="Proton acceptor" evidence="3">
    <location>
        <position position="159"/>
    </location>
</feature>
<dbReference type="PANTHER" id="PTHR43213">
    <property type="entry name" value="BIFUNCTIONAL DTTP/UTP PYROPHOSPHATASE/METHYLTRANSFERASE PROTEIN-RELATED"/>
    <property type="match status" value="1"/>
</dbReference>
<dbReference type="GO" id="GO:0047429">
    <property type="term" value="F:nucleoside triphosphate diphosphatase activity"/>
    <property type="evidence" value="ECO:0007669"/>
    <property type="project" value="UniProtKB-EC"/>
</dbReference>
<dbReference type="PANTHER" id="PTHR43213:SF5">
    <property type="entry name" value="BIFUNCTIONAL DTTP_UTP PYROPHOSPHATASE_METHYLTRANSFERASE PROTEIN-RELATED"/>
    <property type="match status" value="1"/>
</dbReference>
<protein>
    <recommendedName>
        <fullName evidence="3">Nucleoside triphosphate pyrophosphatase</fullName>
        <ecNumber evidence="3">3.6.1.9</ecNumber>
    </recommendedName>
    <alternativeName>
        <fullName evidence="3">Nucleotide pyrophosphatase</fullName>
        <shortName evidence="3">Nucleotide PPase</shortName>
    </alternativeName>
</protein>
<comment type="function">
    <text evidence="3">Nucleoside triphosphate pyrophosphatase. May have a dual role in cell division arrest and in preventing the incorporation of modified nucleotides into cellular nucleic acids.</text>
</comment>
<dbReference type="Pfam" id="PF00293">
    <property type="entry name" value="NUDIX"/>
    <property type="match status" value="1"/>
</dbReference>
<dbReference type="Gene3D" id="3.90.79.10">
    <property type="entry name" value="Nucleoside Triphosphate Pyrophosphohydrolase"/>
    <property type="match status" value="1"/>
</dbReference>
<comment type="similarity">
    <text evidence="3">Belongs to the Maf family.</text>
</comment>
<dbReference type="Proteomes" id="UP000029091">
    <property type="component" value="Unassembled WGS sequence"/>
</dbReference>
<gene>
    <name evidence="6" type="ORF">BSTER_1633</name>
</gene>
<evidence type="ECO:0000256" key="3">
    <source>
        <dbReference type="HAMAP-Rule" id="MF_00528"/>
    </source>
</evidence>
<dbReference type="GO" id="GO:0009117">
    <property type="term" value="P:nucleotide metabolic process"/>
    <property type="evidence" value="ECO:0007669"/>
    <property type="project" value="UniProtKB-KW"/>
</dbReference>
<keyword evidence="3" id="KW-0546">Nucleotide metabolism</keyword>
<dbReference type="PROSITE" id="PS51462">
    <property type="entry name" value="NUDIX"/>
    <property type="match status" value="1"/>
</dbReference>
<comment type="caution">
    <text evidence="6">The sequence shown here is derived from an EMBL/GenBank/DDBJ whole genome shotgun (WGS) entry which is preliminary data.</text>
</comment>
<feature type="domain" description="Nudix hydrolase" evidence="5">
    <location>
        <begin position="331"/>
        <end position="468"/>
    </location>
</feature>
<dbReference type="CDD" id="cd00555">
    <property type="entry name" value="Maf"/>
    <property type="match status" value="1"/>
</dbReference>
<comment type="subcellular location">
    <subcellularLocation>
        <location evidence="3">Cytoplasm</location>
    </subcellularLocation>
</comment>
<comment type="catalytic activity">
    <reaction evidence="3">
        <text>a ribonucleoside 5'-triphosphate + H2O = a ribonucleoside 5'-phosphate + diphosphate + H(+)</text>
        <dbReference type="Rhea" id="RHEA:23996"/>
        <dbReference type="ChEBI" id="CHEBI:15377"/>
        <dbReference type="ChEBI" id="CHEBI:15378"/>
        <dbReference type="ChEBI" id="CHEBI:33019"/>
        <dbReference type="ChEBI" id="CHEBI:58043"/>
        <dbReference type="ChEBI" id="CHEBI:61557"/>
        <dbReference type="EC" id="3.6.1.9"/>
    </reaction>
</comment>